<evidence type="ECO:0000313" key="2">
    <source>
        <dbReference type="Proteomes" id="UP000824890"/>
    </source>
</evidence>
<sequence length="294" mass="33483">MCIRLPLFTCLHIIKKDALLDTWHSQTQGESAFNCVCLEDPLSPSSNVSAFHYYVLNSDLLRDYPIPSTGKQSIDLFASHSNRLKVFTKEFAVIFRMITTYLWIPKRAPKAMPDDAEPHSEEKINGLVYNGTLKKSIYYLSDMDDVDKRMEHEIDSGEVAHAKAVGTSFGKHCSKYNYSEWCLPTMSVSSGYKHITEVSDDQRERLAMSVERLCLEIELESRKTMMETEDLGLYGSVNAHRLNTFRHLFSESSLYSISGFEAKPSNNKFKISYSPLYIRCVSSVDGISCKELYA</sequence>
<evidence type="ECO:0000313" key="1">
    <source>
        <dbReference type="EMBL" id="KAH0867665.1"/>
    </source>
</evidence>
<protein>
    <submittedName>
        <fullName evidence="1">Uncharacterized protein</fullName>
    </submittedName>
</protein>
<organism evidence="1 2">
    <name type="scientific">Brassica napus</name>
    <name type="common">Rape</name>
    <dbReference type="NCBI Taxonomy" id="3708"/>
    <lineage>
        <taxon>Eukaryota</taxon>
        <taxon>Viridiplantae</taxon>
        <taxon>Streptophyta</taxon>
        <taxon>Embryophyta</taxon>
        <taxon>Tracheophyta</taxon>
        <taxon>Spermatophyta</taxon>
        <taxon>Magnoliopsida</taxon>
        <taxon>eudicotyledons</taxon>
        <taxon>Gunneridae</taxon>
        <taxon>Pentapetalae</taxon>
        <taxon>rosids</taxon>
        <taxon>malvids</taxon>
        <taxon>Brassicales</taxon>
        <taxon>Brassicaceae</taxon>
        <taxon>Brassiceae</taxon>
        <taxon>Brassica</taxon>
    </lineage>
</organism>
<reference evidence="1 2" key="1">
    <citation type="submission" date="2021-05" db="EMBL/GenBank/DDBJ databases">
        <title>Genome Assembly of Synthetic Allotetraploid Brassica napus Reveals Homoeologous Exchanges between Subgenomes.</title>
        <authorList>
            <person name="Davis J.T."/>
        </authorList>
    </citation>
    <scope>NUCLEOTIDE SEQUENCE [LARGE SCALE GENOMIC DNA]</scope>
    <source>
        <strain evidence="2">cv. Da-Ae</strain>
        <tissue evidence="1">Seedling</tissue>
    </source>
</reference>
<dbReference type="EMBL" id="JAGKQM010000017">
    <property type="protein sequence ID" value="KAH0867665.1"/>
    <property type="molecule type" value="Genomic_DNA"/>
</dbReference>
<proteinExistence type="predicted"/>
<keyword evidence="2" id="KW-1185">Reference proteome</keyword>
<accession>A0ABQ7YHG7</accession>
<comment type="caution">
    <text evidence="1">The sequence shown here is derived from an EMBL/GenBank/DDBJ whole genome shotgun (WGS) entry which is preliminary data.</text>
</comment>
<name>A0ABQ7YHG7_BRANA</name>
<dbReference type="Proteomes" id="UP000824890">
    <property type="component" value="Unassembled WGS sequence"/>
</dbReference>
<gene>
    <name evidence="1" type="ORF">HID58_074687</name>
</gene>